<dbReference type="Proteomes" id="UP000245506">
    <property type="component" value="Unassembled WGS sequence"/>
</dbReference>
<proteinExistence type="inferred from homology"/>
<evidence type="ECO:0000256" key="1">
    <source>
        <dbReference type="ARBA" id="ARBA00008460"/>
    </source>
</evidence>
<comment type="similarity">
    <text evidence="1">Belongs to the UPF0250 family.</text>
</comment>
<dbReference type="EMBL" id="QGKL01000024">
    <property type="protein sequence ID" value="PWQ96998.1"/>
    <property type="molecule type" value="Genomic_DNA"/>
</dbReference>
<gene>
    <name evidence="2" type="ORF">DKT75_08155</name>
</gene>
<dbReference type="PANTHER" id="PTHR38036">
    <property type="entry name" value="UPF0250 PROTEIN YBED"/>
    <property type="match status" value="1"/>
</dbReference>
<organism evidence="2 3">
    <name type="scientific">Leucothrix arctica</name>
    <dbReference type="NCBI Taxonomy" id="1481894"/>
    <lineage>
        <taxon>Bacteria</taxon>
        <taxon>Pseudomonadati</taxon>
        <taxon>Pseudomonadota</taxon>
        <taxon>Gammaproteobacteria</taxon>
        <taxon>Thiotrichales</taxon>
        <taxon>Thiotrichaceae</taxon>
        <taxon>Leucothrix</taxon>
    </lineage>
</organism>
<accession>A0A317CEK9</accession>
<sequence>MSEQESLIKFPCDFMIKAMGKATPEFQEVVFEIFQKHYPEFDPKKAKHQPSKNGNFTSITVTVYTTSKPHLDGIYQDLTDSGHVLWSM</sequence>
<dbReference type="InterPro" id="IPR027471">
    <property type="entry name" value="YbeD-like_sf"/>
</dbReference>
<name>A0A317CEK9_9GAMM</name>
<dbReference type="RefSeq" id="WP_109822927.1">
    <property type="nucleotide sequence ID" value="NZ_QGKL01000024.1"/>
</dbReference>
<dbReference type="Gene3D" id="3.30.70.260">
    <property type="match status" value="1"/>
</dbReference>
<evidence type="ECO:0000313" key="2">
    <source>
        <dbReference type="EMBL" id="PWQ96998.1"/>
    </source>
</evidence>
<comment type="caution">
    <text evidence="2">The sequence shown here is derived from an EMBL/GenBank/DDBJ whole genome shotgun (WGS) entry which is preliminary data.</text>
</comment>
<dbReference type="SUPFAM" id="SSF117991">
    <property type="entry name" value="YbeD/HP0495-like"/>
    <property type="match status" value="1"/>
</dbReference>
<dbReference type="AlphaFoldDB" id="A0A317CEK9"/>
<evidence type="ECO:0000313" key="3">
    <source>
        <dbReference type="Proteomes" id="UP000245506"/>
    </source>
</evidence>
<dbReference type="InterPro" id="IPR007454">
    <property type="entry name" value="UPF0250_YbeD-like"/>
</dbReference>
<protein>
    <submittedName>
        <fullName evidence="2">DUF493 domain-containing protein</fullName>
    </submittedName>
</protein>
<keyword evidence="3" id="KW-1185">Reference proteome</keyword>
<dbReference type="PANTHER" id="PTHR38036:SF1">
    <property type="entry name" value="UPF0250 PROTEIN YBED"/>
    <property type="match status" value="1"/>
</dbReference>
<dbReference type="GO" id="GO:0005829">
    <property type="term" value="C:cytosol"/>
    <property type="evidence" value="ECO:0007669"/>
    <property type="project" value="TreeGrafter"/>
</dbReference>
<reference evidence="2 3" key="1">
    <citation type="submission" date="2018-05" db="EMBL/GenBank/DDBJ databases">
        <title>Leucothrix arctica sp. nov., isolated from Arctic seawater.</title>
        <authorList>
            <person name="Choi A."/>
            <person name="Baek K."/>
        </authorList>
    </citation>
    <scope>NUCLEOTIDE SEQUENCE [LARGE SCALE GENOMIC DNA]</scope>
    <source>
        <strain evidence="2 3">IMCC9719</strain>
    </source>
</reference>
<dbReference type="OrthoDB" id="9793424at2"/>
<dbReference type="Pfam" id="PF04359">
    <property type="entry name" value="DUF493"/>
    <property type="match status" value="1"/>
</dbReference>